<accession>A0A3Q9UM56</accession>
<evidence type="ECO:0000313" key="4">
    <source>
        <dbReference type="Proteomes" id="UP000285875"/>
    </source>
</evidence>
<evidence type="ECO:0000256" key="1">
    <source>
        <dbReference type="ARBA" id="ARBA00022676"/>
    </source>
</evidence>
<dbReference type="PANTHER" id="PTHR12526:SF629">
    <property type="entry name" value="TEICHURONIC ACID BIOSYNTHESIS GLYCOSYLTRANSFERASE TUAH-RELATED"/>
    <property type="match status" value="1"/>
</dbReference>
<protein>
    <submittedName>
        <fullName evidence="3">Glycosyl transferase family 1</fullName>
    </submittedName>
</protein>
<sequence>MHVSGTGRPLVVMLTSRFPYGTAEHFIEGELSAWTASGLDLLLVPEKNDTPQIAPRPLPVGVQLDTRLARRWSSPLWRTVSMLDAVTGPVLYREIAALRRLGRLDPHTVLFVARSAVQIAMVRRMIRRIARERGGVDVVYAYWLSVSAVAGALERRRGTVARAVARAHGTDLYEERRSSRHSPMTRQITGDLDLLSTISEDGAKYAVSHYGFALQRVETHRLGVAVPGRDQWPEPTGPGCLTILSVSSMTPLKRLDLVVDTLLALHRAAPALTLRWVHAGEGPLRPGIEWRIADQLSPAGIGAELLGQIGHRELMDWYRGQRLDLIINTSSSEGIPVSIMEAMVRGVPAVATDVGAVHEVVEPGWLVPADADGDQIATRILSLIDRAKDSGVRREAAREVARRYDSAVNHRAFIDRLGGLAGKP</sequence>
<evidence type="ECO:0000256" key="2">
    <source>
        <dbReference type="ARBA" id="ARBA00022679"/>
    </source>
</evidence>
<dbReference type="Pfam" id="PF13692">
    <property type="entry name" value="Glyco_trans_1_4"/>
    <property type="match status" value="1"/>
</dbReference>
<gene>
    <name evidence="3" type="ORF">C0Z10_11975</name>
</gene>
<dbReference type="GO" id="GO:0016757">
    <property type="term" value="F:glycosyltransferase activity"/>
    <property type="evidence" value="ECO:0007669"/>
    <property type="project" value="UniProtKB-KW"/>
</dbReference>
<dbReference type="Gene3D" id="3.40.50.2000">
    <property type="entry name" value="Glycogen Phosphorylase B"/>
    <property type="match status" value="2"/>
</dbReference>
<dbReference type="Proteomes" id="UP000285875">
    <property type="component" value="Chromosome"/>
</dbReference>
<dbReference type="EMBL" id="CP025570">
    <property type="protein sequence ID" value="AZZ40347.1"/>
    <property type="molecule type" value="Genomic_DNA"/>
</dbReference>
<keyword evidence="2 3" id="KW-0808">Transferase</keyword>
<proteinExistence type="predicted"/>
<organism evidence="3 4">
    <name type="scientific">Acidipropionibacterium jensenii</name>
    <dbReference type="NCBI Taxonomy" id="1749"/>
    <lineage>
        <taxon>Bacteria</taxon>
        <taxon>Bacillati</taxon>
        <taxon>Actinomycetota</taxon>
        <taxon>Actinomycetes</taxon>
        <taxon>Propionibacteriales</taxon>
        <taxon>Propionibacteriaceae</taxon>
        <taxon>Acidipropionibacterium</taxon>
    </lineage>
</organism>
<dbReference type="SUPFAM" id="SSF53756">
    <property type="entry name" value="UDP-Glycosyltransferase/glycogen phosphorylase"/>
    <property type="match status" value="1"/>
</dbReference>
<evidence type="ECO:0000313" key="3">
    <source>
        <dbReference type="EMBL" id="AZZ40347.1"/>
    </source>
</evidence>
<name>A0A3Q9UM56_9ACTN</name>
<dbReference type="PANTHER" id="PTHR12526">
    <property type="entry name" value="GLYCOSYLTRANSFERASE"/>
    <property type="match status" value="1"/>
</dbReference>
<dbReference type="KEGG" id="aji:C0Z10_11975"/>
<reference evidence="4" key="1">
    <citation type="submission" date="2017-12" db="EMBL/GenBank/DDBJ databases">
        <title>Whole genome sequencing of Acidipropionibacterium jensenii strains JS279 and JS280.</title>
        <authorList>
            <person name="Deptula P."/>
            <person name="Laine P."/>
            <person name="Smolander O.-P."/>
            <person name="Paulin L."/>
            <person name="Auvinen P."/>
            <person name="Varmanen P."/>
        </authorList>
    </citation>
    <scope>NUCLEOTIDE SEQUENCE [LARGE SCALE GENOMIC DNA]</scope>
    <source>
        <strain evidence="4">JS280</strain>
    </source>
</reference>
<dbReference type="AlphaFoldDB" id="A0A3Q9UM56"/>
<keyword evidence="1" id="KW-0328">Glycosyltransferase</keyword>